<dbReference type="OrthoDB" id="273181at2759"/>
<dbReference type="InterPro" id="IPR003595">
    <property type="entry name" value="Tyr_Pase_cat"/>
</dbReference>
<dbReference type="InterPro" id="IPR029021">
    <property type="entry name" value="Prot-tyrosine_phosphatase-like"/>
</dbReference>
<dbReference type="PROSITE" id="PS00383">
    <property type="entry name" value="TYR_PHOSPHATASE_1"/>
    <property type="match status" value="1"/>
</dbReference>
<dbReference type="InParanoid" id="A3LS73"/>
<dbReference type="HOGENOM" id="CLU_011664_0_0_1"/>
<keyword evidence="2" id="KW-0904">Protein phosphatase</keyword>
<reference evidence="4 5" key="1">
    <citation type="journal article" date="2007" name="Nat. Biotechnol.">
        <title>Genome sequence of the lignocellulose-bioconverting and xylose-fermenting yeast Pichia stipitis.</title>
        <authorList>
            <person name="Jeffries T.W."/>
            <person name="Grigoriev I.V."/>
            <person name="Grimwood J."/>
            <person name="Laplaza J.M."/>
            <person name="Aerts A."/>
            <person name="Salamov A."/>
            <person name="Schmutz J."/>
            <person name="Lindquist E."/>
            <person name="Dehal P."/>
            <person name="Shapiro H."/>
            <person name="Jin Y.S."/>
            <person name="Passoth V."/>
            <person name="Richardson P.M."/>
        </authorList>
    </citation>
    <scope>NUCLEOTIDE SEQUENCE [LARGE SCALE GENOMIC DNA]</scope>
    <source>
        <strain evidence="5">ATCC 58785 / CBS 6054 / NBRC 10063 / NRRL Y-11545</strain>
    </source>
</reference>
<evidence type="ECO:0000256" key="2">
    <source>
        <dbReference type="ARBA" id="ARBA00022912"/>
    </source>
</evidence>
<keyword evidence="1" id="KW-0378">Hydrolase</keyword>
<dbReference type="Gene3D" id="3.90.190.10">
    <property type="entry name" value="Protein tyrosine phosphatase superfamily"/>
    <property type="match status" value="1"/>
</dbReference>
<evidence type="ECO:0000256" key="1">
    <source>
        <dbReference type="ARBA" id="ARBA00022801"/>
    </source>
</evidence>
<dbReference type="EMBL" id="CP000497">
    <property type="protein sequence ID" value="ABN65854.2"/>
    <property type="molecule type" value="Genomic_DNA"/>
</dbReference>
<dbReference type="InterPro" id="IPR000387">
    <property type="entry name" value="Tyr_Pase_dom"/>
</dbReference>
<dbReference type="InterPro" id="IPR000340">
    <property type="entry name" value="Dual-sp_phosphatase_cat-dom"/>
</dbReference>
<name>A3LS73_PICST</name>
<dbReference type="GeneID" id="4838150"/>
<sequence>MNLTWMEEFDAKLESVNYPTIKRISSAEDLNELLHYYYHERFQDDHYYDHLKSSLKLFPYLHGLDGINQRAFFLEGNDQNVDDITEVLEDNNLINLMFINTAKGKCSFPDLANTVGLEDILVPKVSTAKFEHFVHSSTEVQQIEDVNFHRLDHVWRIDIMKNQTGLNNRNYKEQIKLMAPLSSFVLYNYNREESLTLAILLNTLRNENKRQVIYVVDKDIDWTRISQEYFDNDLTDGIIYSNELQNLIWKLNSMKWMHNHKICLGNITDFNRISASGCNPFKLIISCHENASLPSMKMLSAIMSDLAKPNSASVYYLEFPSSGCFNANAITVPDITAFLNVLKLIYMVVFKYDLKVFIFSFDGFTGLSLLAICIAQLLGAKNTEDSIQELLENKGKPMHTSMRLYYFKSDLTFLKHFERIIDYLKNKLLDLPGYINSLDFHEMNSYHLIHPMQTPSKTDWFNPLVDNNFPSRIFDNLYLGSLQHANSTTILNSTKITNIISIGECPSWFSHFKNQVIFDYEVRNRYRSGVQVLSPIYSFNDNECHIYEVDFSNLDKRKLTYYGHNFPKYLKSLVFIHNLKDDGKDSILDLLTNCPDHIQSKFLLTESKETAPGTTLIHCRIGVSRSASIVLASMMRKFRLNLLSCYMYLRVQRFNIIIQPNLRLFYELYIFEHFLGIRHDSNGDRKGRIYNWEVLCSEIHKLNSHYID</sequence>
<dbReference type="GO" id="GO:0005634">
    <property type="term" value="C:nucleus"/>
    <property type="evidence" value="ECO:0007669"/>
    <property type="project" value="GOC"/>
</dbReference>
<dbReference type="eggNOG" id="KOG1716">
    <property type="taxonomic scope" value="Eukaryota"/>
</dbReference>
<dbReference type="PROSITE" id="PS50056">
    <property type="entry name" value="TYR_PHOSPHATASE_2"/>
    <property type="match status" value="1"/>
</dbReference>
<dbReference type="GO" id="GO:0008138">
    <property type="term" value="F:protein tyrosine/serine/threonine phosphatase activity"/>
    <property type="evidence" value="ECO:0007669"/>
    <property type="project" value="InterPro"/>
</dbReference>
<dbReference type="STRING" id="322104.A3LS73"/>
<dbReference type="Proteomes" id="UP000002258">
    <property type="component" value="Chromosome 3"/>
</dbReference>
<gene>
    <name evidence="4" type="ORF">PICST_82570</name>
</gene>
<dbReference type="PANTHER" id="PTHR47550:SF1">
    <property type="entry name" value="DUAL SPECIFICITY PROTEIN PHOSPHATASE PPS1"/>
    <property type="match status" value="1"/>
</dbReference>
<dbReference type="InterPro" id="IPR016130">
    <property type="entry name" value="Tyr_Pase_AS"/>
</dbReference>
<dbReference type="RefSeq" id="XP_001383883.2">
    <property type="nucleotide sequence ID" value="XM_001383846.1"/>
</dbReference>
<dbReference type="InterPro" id="IPR047949">
    <property type="entry name" value="PPS1_DSP"/>
</dbReference>
<evidence type="ECO:0000259" key="3">
    <source>
        <dbReference type="PROSITE" id="PS50056"/>
    </source>
</evidence>
<dbReference type="CDD" id="cd14516">
    <property type="entry name" value="DSP_fungal_PPS1"/>
    <property type="match status" value="1"/>
</dbReference>
<protein>
    <recommendedName>
        <fullName evidence="3">Tyrosine specific protein phosphatases domain-containing protein</fullName>
    </recommendedName>
</protein>
<organism evidence="4 5">
    <name type="scientific">Scheffersomyces stipitis (strain ATCC 58785 / CBS 6054 / NBRC 10063 / NRRL Y-11545)</name>
    <name type="common">Yeast</name>
    <name type="synonym">Pichia stipitis</name>
    <dbReference type="NCBI Taxonomy" id="322104"/>
    <lineage>
        <taxon>Eukaryota</taxon>
        <taxon>Fungi</taxon>
        <taxon>Dikarya</taxon>
        <taxon>Ascomycota</taxon>
        <taxon>Saccharomycotina</taxon>
        <taxon>Pichiomycetes</taxon>
        <taxon>Debaryomycetaceae</taxon>
        <taxon>Scheffersomyces</taxon>
    </lineage>
</organism>
<dbReference type="OMA" id="KLMAPLS"/>
<proteinExistence type="predicted"/>
<dbReference type="Pfam" id="PF00782">
    <property type="entry name" value="DSPc"/>
    <property type="match status" value="1"/>
</dbReference>
<dbReference type="SUPFAM" id="SSF52799">
    <property type="entry name" value="(Phosphotyrosine protein) phosphatases II"/>
    <property type="match status" value="1"/>
</dbReference>
<dbReference type="KEGG" id="pic:PICST_82570"/>
<dbReference type="SMART" id="SM00404">
    <property type="entry name" value="PTPc_motif"/>
    <property type="match status" value="1"/>
</dbReference>
<dbReference type="GO" id="GO:0033260">
    <property type="term" value="P:nuclear DNA replication"/>
    <property type="evidence" value="ECO:0007669"/>
    <property type="project" value="InterPro"/>
</dbReference>
<accession>A3LS73</accession>
<feature type="domain" description="Tyrosine specific protein phosphatases" evidence="3">
    <location>
        <begin position="585"/>
        <end position="664"/>
    </location>
</feature>
<dbReference type="InterPro" id="IPR020422">
    <property type="entry name" value="TYR_PHOSPHATASE_DUAL_dom"/>
</dbReference>
<dbReference type="AlphaFoldDB" id="A3LS73"/>
<evidence type="ECO:0000313" key="4">
    <source>
        <dbReference type="EMBL" id="ABN65854.2"/>
    </source>
</evidence>
<evidence type="ECO:0000313" key="5">
    <source>
        <dbReference type="Proteomes" id="UP000002258"/>
    </source>
</evidence>
<dbReference type="PANTHER" id="PTHR47550">
    <property type="entry name" value="DUAL SPECIFICITY PROTEIN PHOSPHATASE PPS1"/>
    <property type="match status" value="1"/>
</dbReference>
<keyword evidence="5" id="KW-1185">Reference proteome</keyword>
<dbReference type="SMART" id="SM00195">
    <property type="entry name" value="DSPc"/>
    <property type="match status" value="1"/>
</dbReference>
<dbReference type="InterPro" id="IPR053239">
    <property type="entry name" value="Dual_spec_PTase"/>
</dbReference>